<dbReference type="EMBL" id="CM042010">
    <property type="protein sequence ID" value="KAI3781596.1"/>
    <property type="molecule type" value="Genomic_DNA"/>
</dbReference>
<evidence type="ECO:0000313" key="1">
    <source>
        <dbReference type="EMBL" id="KAI3781596.1"/>
    </source>
</evidence>
<reference evidence="2" key="1">
    <citation type="journal article" date="2022" name="Mol. Ecol. Resour.">
        <title>The genomes of chicory, endive, great burdock and yacon provide insights into Asteraceae palaeo-polyploidization history and plant inulin production.</title>
        <authorList>
            <person name="Fan W."/>
            <person name="Wang S."/>
            <person name="Wang H."/>
            <person name="Wang A."/>
            <person name="Jiang F."/>
            <person name="Liu H."/>
            <person name="Zhao H."/>
            <person name="Xu D."/>
            <person name="Zhang Y."/>
        </authorList>
    </citation>
    <scope>NUCLEOTIDE SEQUENCE [LARGE SCALE GENOMIC DNA]</scope>
    <source>
        <strain evidence="2">cv. Punajuju</strain>
    </source>
</reference>
<proteinExistence type="predicted"/>
<name>A0ACB9GEE9_CICIN</name>
<gene>
    <name evidence="1" type="ORF">L2E82_11614</name>
</gene>
<dbReference type="Proteomes" id="UP001055811">
    <property type="component" value="Linkage Group LG02"/>
</dbReference>
<reference evidence="1 2" key="2">
    <citation type="journal article" date="2022" name="Mol. Ecol. Resour.">
        <title>The genomes of chicory, endive, great burdock and yacon provide insights into Asteraceae paleo-polyploidization history and plant inulin production.</title>
        <authorList>
            <person name="Fan W."/>
            <person name="Wang S."/>
            <person name="Wang H."/>
            <person name="Wang A."/>
            <person name="Jiang F."/>
            <person name="Liu H."/>
            <person name="Zhao H."/>
            <person name="Xu D."/>
            <person name="Zhang Y."/>
        </authorList>
    </citation>
    <scope>NUCLEOTIDE SEQUENCE [LARGE SCALE GENOMIC DNA]</scope>
    <source>
        <strain evidence="2">cv. Punajuju</strain>
        <tissue evidence="1">Leaves</tissue>
    </source>
</reference>
<evidence type="ECO:0000313" key="2">
    <source>
        <dbReference type="Proteomes" id="UP001055811"/>
    </source>
</evidence>
<sequence>MSRKKKDRESRHFLINYITTPTASFTSNQFSISFFPFTFFPFSSSFINLDHHQSPSKAPNLTRTWWIWEGLHRPT</sequence>
<comment type="caution">
    <text evidence="1">The sequence shown here is derived from an EMBL/GenBank/DDBJ whole genome shotgun (WGS) entry which is preliminary data.</text>
</comment>
<organism evidence="1 2">
    <name type="scientific">Cichorium intybus</name>
    <name type="common">Chicory</name>
    <dbReference type="NCBI Taxonomy" id="13427"/>
    <lineage>
        <taxon>Eukaryota</taxon>
        <taxon>Viridiplantae</taxon>
        <taxon>Streptophyta</taxon>
        <taxon>Embryophyta</taxon>
        <taxon>Tracheophyta</taxon>
        <taxon>Spermatophyta</taxon>
        <taxon>Magnoliopsida</taxon>
        <taxon>eudicotyledons</taxon>
        <taxon>Gunneridae</taxon>
        <taxon>Pentapetalae</taxon>
        <taxon>asterids</taxon>
        <taxon>campanulids</taxon>
        <taxon>Asterales</taxon>
        <taxon>Asteraceae</taxon>
        <taxon>Cichorioideae</taxon>
        <taxon>Cichorieae</taxon>
        <taxon>Cichoriinae</taxon>
        <taxon>Cichorium</taxon>
    </lineage>
</organism>
<accession>A0ACB9GEE9</accession>
<keyword evidence="2" id="KW-1185">Reference proteome</keyword>
<protein>
    <submittedName>
        <fullName evidence="1">Uncharacterized protein</fullName>
    </submittedName>
</protein>